<name>A0A6B1F861_9SYNE</name>
<dbReference type="EMBL" id="VYDO01000168">
    <property type="protein sequence ID" value="MYG38367.1"/>
    <property type="molecule type" value="Genomic_DNA"/>
</dbReference>
<organism evidence="1">
    <name type="scientific">Synechococcus sp. SB0676_bin_10</name>
    <dbReference type="NCBI Taxonomy" id="2604869"/>
    <lineage>
        <taxon>Bacteria</taxon>
        <taxon>Bacillati</taxon>
        <taxon>Cyanobacteriota</taxon>
        <taxon>Cyanophyceae</taxon>
        <taxon>Synechococcales</taxon>
        <taxon>Synechococcaceae</taxon>
        <taxon>Synechococcus</taxon>
    </lineage>
</organism>
<dbReference type="AlphaFoldDB" id="A0A6B1F861"/>
<reference evidence="1" key="1">
    <citation type="submission" date="2019-09" db="EMBL/GenBank/DDBJ databases">
        <title>Characterisation of the sponge microbiome using genome-centric metagenomics.</title>
        <authorList>
            <person name="Engelberts J.P."/>
            <person name="Robbins S.J."/>
            <person name="De Goeij J.M."/>
            <person name="Aranda M."/>
            <person name="Bell S.C."/>
            <person name="Webster N.S."/>
        </authorList>
    </citation>
    <scope>NUCLEOTIDE SEQUENCE</scope>
    <source>
        <strain evidence="1">SB0676_bin_10</strain>
    </source>
</reference>
<gene>
    <name evidence="1" type="ORF">F4162_05125</name>
</gene>
<evidence type="ECO:0000313" key="1">
    <source>
        <dbReference type="EMBL" id="MYG38367.1"/>
    </source>
</evidence>
<feature type="non-terminal residue" evidence="1">
    <location>
        <position position="81"/>
    </location>
</feature>
<sequence length="81" mass="8740">MGRVVFSSGLTVNSGGCTEDVSPAPLLEEFRQARGRQRQRLLNAVLDQGRQLVALIPTALQAYDPEGDDWAAGSLIQLLMA</sequence>
<protein>
    <submittedName>
        <fullName evidence="1">Uncharacterized protein</fullName>
    </submittedName>
</protein>
<accession>A0A6B1F861</accession>
<comment type="caution">
    <text evidence="1">The sequence shown here is derived from an EMBL/GenBank/DDBJ whole genome shotgun (WGS) entry which is preliminary data.</text>
</comment>
<proteinExistence type="predicted"/>